<protein>
    <submittedName>
        <fullName evidence="1">Uncharacterized protein</fullName>
    </submittedName>
</protein>
<evidence type="ECO:0000313" key="1">
    <source>
        <dbReference type="EMBL" id="ERF58309.1"/>
    </source>
</evidence>
<gene>
    <name evidence="1" type="ORF">H641_01051</name>
    <name evidence="2" type="ORF">L860_07945</name>
</gene>
<reference evidence="1 3" key="1">
    <citation type="journal article" date="2013" name="BMC Genomics">
        <title>Comparative genomics reveals distinct host-interacting traits of three major human-associated propionibacteria.</title>
        <authorList>
            <person name="Mak T.N."/>
            <person name="Schmid M."/>
            <person name="Brzuszkiewicz E."/>
            <person name="Zeng G."/>
            <person name="Meyer R."/>
            <person name="Sfanos K.S."/>
            <person name="Brinkmann V."/>
            <person name="Meyer T.F."/>
            <person name="Bruggemann H."/>
        </authorList>
    </citation>
    <scope>NUCLEOTIDE SEQUENCE [LARGE SCALE GENOMIC DNA]</scope>
    <source>
        <strain evidence="1 3">DSM 20700</strain>
    </source>
</reference>
<keyword evidence="3" id="KW-1185">Reference proteome</keyword>
<evidence type="ECO:0000313" key="3">
    <source>
        <dbReference type="Proteomes" id="UP000016307"/>
    </source>
</evidence>
<sequence>MQGVWPSERSARVAPFPVSGMCISELNGEHRSQEAAPLPRPTIGSRDFRGALDFRGAPVFLVRWDVEQVVVRPDGQFSHHR</sequence>
<reference evidence="2 4" key="2">
    <citation type="submission" date="2014-05" db="EMBL/GenBank/DDBJ databases">
        <authorList>
            <person name="Jahns A.C."/>
            <person name="Eilers H."/>
            <person name="Alexeyev O.A."/>
        </authorList>
    </citation>
    <scope>NUCLEOTIDE SEQUENCE [LARGE SCALE GENOMIC DNA]</scope>
    <source>
        <strain evidence="2 4">DSM 20700</strain>
    </source>
</reference>
<organism evidence="1 3">
    <name type="scientific">Cutibacterium granulosum DSM 20700</name>
    <dbReference type="NCBI Taxonomy" id="1160719"/>
    <lineage>
        <taxon>Bacteria</taxon>
        <taxon>Bacillati</taxon>
        <taxon>Actinomycetota</taxon>
        <taxon>Actinomycetes</taxon>
        <taxon>Propionibacteriales</taxon>
        <taxon>Propionibacteriaceae</taxon>
        <taxon>Cutibacterium</taxon>
    </lineage>
</organism>
<dbReference type="EMBL" id="AOSS01000032">
    <property type="protein sequence ID" value="ERF58309.1"/>
    <property type="molecule type" value="Genomic_DNA"/>
</dbReference>
<accession>U1GNK7</accession>
<evidence type="ECO:0000313" key="4">
    <source>
        <dbReference type="Proteomes" id="UP000094467"/>
    </source>
</evidence>
<comment type="caution">
    <text evidence="1">The sequence shown here is derived from an EMBL/GenBank/DDBJ whole genome shotgun (WGS) entry which is preliminary data.</text>
</comment>
<proteinExistence type="predicted"/>
<dbReference type="AlphaFoldDB" id="U1GNK7"/>
<dbReference type="PATRIC" id="fig|1160719.4.peg.191"/>
<dbReference type="Proteomes" id="UP000016307">
    <property type="component" value="Unassembled WGS sequence"/>
</dbReference>
<name>U1GNK7_9ACTN</name>
<dbReference type="EMBL" id="JNBU01000008">
    <property type="protein sequence ID" value="OCT42802.1"/>
    <property type="molecule type" value="Genomic_DNA"/>
</dbReference>
<evidence type="ECO:0000313" key="2">
    <source>
        <dbReference type="EMBL" id="OCT42802.1"/>
    </source>
</evidence>